<gene>
    <name evidence="2" type="ORF">R3P38DRAFT_2372185</name>
</gene>
<dbReference type="AlphaFoldDB" id="A0AAW0CI70"/>
<accession>A0AAW0CI70</accession>
<reference evidence="2 3" key="1">
    <citation type="journal article" date="2024" name="J Genomics">
        <title>Draft genome sequencing and assembly of Favolaschia claudopus CIRM-BRFM 2984 isolated from oak limbs.</title>
        <authorList>
            <person name="Navarro D."/>
            <person name="Drula E."/>
            <person name="Chaduli D."/>
            <person name="Cazenave R."/>
            <person name="Ahrendt S."/>
            <person name="Wang J."/>
            <person name="Lipzen A."/>
            <person name="Daum C."/>
            <person name="Barry K."/>
            <person name="Grigoriev I.V."/>
            <person name="Favel A."/>
            <person name="Rosso M.N."/>
            <person name="Martin F."/>
        </authorList>
    </citation>
    <scope>NUCLEOTIDE SEQUENCE [LARGE SCALE GENOMIC DNA]</scope>
    <source>
        <strain evidence="2 3">CIRM-BRFM 2984</strain>
    </source>
</reference>
<dbReference type="EMBL" id="JAWWNJ010000017">
    <property type="protein sequence ID" value="KAK7037945.1"/>
    <property type="molecule type" value="Genomic_DNA"/>
</dbReference>
<protein>
    <submittedName>
        <fullName evidence="2">Uncharacterized protein</fullName>
    </submittedName>
</protein>
<feature type="compositionally biased region" description="Polar residues" evidence="1">
    <location>
        <begin position="42"/>
        <end position="52"/>
    </location>
</feature>
<feature type="region of interest" description="Disordered" evidence="1">
    <location>
        <begin position="30"/>
        <end position="61"/>
    </location>
</feature>
<keyword evidence="3" id="KW-1185">Reference proteome</keyword>
<feature type="compositionally biased region" description="Polar residues" evidence="1">
    <location>
        <begin position="191"/>
        <end position="210"/>
    </location>
</feature>
<feature type="non-terminal residue" evidence="2">
    <location>
        <position position="210"/>
    </location>
</feature>
<name>A0AAW0CI70_9AGAR</name>
<comment type="caution">
    <text evidence="2">The sequence shown here is derived from an EMBL/GenBank/DDBJ whole genome shotgun (WGS) entry which is preliminary data.</text>
</comment>
<feature type="non-terminal residue" evidence="2">
    <location>
        <position position="1"/>
    </location>
</feature>
<proteinExistence type="predicted"/>
<organism evidence="2 3">
    <name type="scientific">Favolaschia claudopus</name>
    <dbReference type="NCBI Taxonomy" id="2862362"/>
    <lineage>
        <taxon>Eukaryota</taxon>
        <taxon>Fungi</taxon>
        <taxon>Dikarya</taxon>
        <taxon>Basidiomycota</taxon>
        <taxon>Agaricomycotina</taxon>
        <taxon>Agaricomycetes</taxon>
        <taxon>Agaricomycetidae</taxon>
        <taxon>Agaricales</taxon>
        <taxon>Marasmiineae</taxon>
        <taxon>Mycenaceae</taxon>
        <taxon>Favolaschia</taxon>
    </lineage>
</organism>
<evidence type="ECO:0000313" key="3">
    <source>
        <dbReference type="Proteomes" id="UP001362999"/>
    </source>
</evidence>
<evidence type="ECO:0000256" key="1">
    <source>
        <dbReference type="SAM" id="MobiDB-lite"/>
    </source>
</evidence>
<evidence type="ECO:0000313" key="2">
    <source>
        <dbReference type="EMBL" id="KAK7037945.1"/>
    </source>
</evidence>
<feature type="region of interest" description="Disordered" evidence="1">
    <location>
        <begin position="183"/>
        <end position="210"/>
    </location>
</feature>
<sequence length="210" mass="22535">QRMLSEARSPGPVYTALADERNEMLDRLSDIPLKGFPEMEETPTSATMSLPTPESRHAPLPQLDPIQVPQPVPTVSYLFAEPAIVVPGAPRMKDYDTFTEGTAQGSFDSIPAADTNELGQPIYPISAVALAALPSNDAALFIEQWRQDVEDHLLALAQQVLEPAFVAANGAPAPDLPTMAIIDLPSAESEAGTTPTQKRPRPRSNSPEDG</sequence>
<dbReference type="Proteomes" id="UP001362999">
    <property type="component" value="Unassembled WGS sequence"/>
</dbReference>